<keyword evidence="3 5" id="KW-1133">Transmembrane helix</keyword>
<evidence type="ECO:0000256" key="3">
    <source>
        <dbReference type="ARBA" id="ARBA00022989"/>
    </source>
</evidence>
<dbReference type="EMBL" id="AUZZ01001992">
    <property type="protein sequence ID" value="EQD62179.1"/>
    <property type="molecule type" value="Genomic_DNA"/>
</dbReference>
<reference evidence="7" key="2">
    <citation type="journal article" date="2014" name="ISME J.">
        <title>Microbial stratification in low pH oxic and suboxic macroscopic growths along an acid mine drainage.</title>
        <authorList>
            <person name="Mendez-Garcia C."/>
            <person name="Mesa V."/>
            <person name="Sprenger R.R."/>
            <person name="Richter M."/>
            <person name="Diez M.S."/>
            <person name="Solano J."/>
            <person name="Bargiela R."/>
            <person name="Golyshina O.V."/>
            <person name="Manteca A."/>
            <person name="Ramos J.L."/>
            <person name="Gallego J.R."/>
            <person name="Llorente I."/>
            <person name="Martins Dos Santos V.A."/>
            <person name="Jensen O.N."/>
            <person name="Pelaez A.I."/>
            <person name="Sanchez J."/>
            <person name="Ferrer M."/>
        </authorList>
    </citation>
    <scope>NUCLEOTIDE SEQUENCE</scope>
</reference>
<comment type="subcellular location">
    <subcellularLocation>
        <location evidence="1">Membrane</location>
        <topology evidence="1">Multi-pass membrane protein</topology>
    </subcellularLocation>
</comment>
<feature type="non-terminal residue" evidence="7">
    <location>
        <position position="341"/>
    </location>
</feature>
<gene>
    <name evidence="7" type="ORF">B2A_02958</name>
</gene>
<accession>T1C9N1</accession>
<dbReference type="AlphaFoldDB" id="T1C9N1"/>
<comment type="caution">
    <text evidence="7">The sequence shown here is derived from an EMBL/GenBank/DDBJ whole genome shotgun (WGS) entry which is preliminary data.</text>
</comment>
<feature type="transmembrane region" description="Helical" evidence="5">
    <location>
        <begin position="138"/>
        <end position="158"/>
    </location>
</feature>
<evidence type="ECO:0000256" key="4">
    <source>
        <dbReference type="ARBA" id="ARBA00023136"/>
    </source>
</evidence>
<keyword evidence="2 5" id="KW-0812">Transmembrane</keyword>
<organism evidence="7">
    <name type="scientific">mine drainage metagenome</name>
    <dbReference type="NCBI Taxonomy" id="410659"/>
    <lineage>
        <taxon>unclassified sequences</taxon>
        <taxon>metagenomes</taxon>
        <taxon>ecological metagenomes</taxon>
    </lineage>
</organism>
<evidence type="ECO:0000256" key="1">
    <source>
        <dbReference type="ARBA" id="ARBA00004141"/>
    </source>
</evidence>
<feature type="transmembrane region" description="Helical" evidence="5">
    <location>
        <begin position="112"/>
        <end position="132"/>
    </location>
</feature>
<evidence type="ECO:0000313" key="7">
    <source>
        <dbReference type="EMBL" id="EQD62179.1"/>
    </source>
</evidence>
<feature type="transmembrane region" description="Helical" evidence="5">
    <location>
        <begin position="38"/>
        <end position="59"/>
    </location>
</feature>
<protein>
    <submittedName>
        <fullName evidence="7">Membrane protein containing DUF1282</fullName>
    </submittedName>
</protein>
<proteinExistence type="predicted"/>
<name>T1C9N1_9ZZZZ</name>
<keyword evidence="4 5" id="KW-0472">Membrane</keyword>
<sequence length="341" mass="35788">MDFARLIARLRAILLNPRATWPEIAAEPSSIGSVYTGWVLWLAAITPLATFIGLGVFGMSAPFIGTMRFGFGALFGQMLSNYLLTLLLVFVMALIAAALAPSFGARNDRVQALKAIAYAWAPVWIVGVLHLIPLLGALTAMLTLAALGYSVWLLWLGLQSTLDVPHERAVAYTAVIIAIAIVLGLVIGWSSMMLSGVGALTRGSESFSFQSNGKSVDLGAFAQAARQMQATGAAMQGKSLGGAEAAPNVAPLKPLAPDQISTLLPASLPGLARGAMDSTRGGIGTLLISSAKADYGSGARRIKLSITDMAANRGMLALIGMVQQDQETASGYHKVFRQDGR</sequence>
<evidence type="ECO:0000256" key="2">
    <source>
        <dbReference type="ARBA" id="ARBA00022692"/>
    </source>
</evidence>
<dbReference type="Pfam" id="PF04893">
    <property type="entry name" value="Yip1"/>
    <property type="match status" value="1"/>
</dbReference>
<feature type="transmembrane region" description="Helical" evidence="5">
    <location>
        <begin position="170"/>
        <end position="192"/>
    </location>
</feature>
<feature type="domain" description="Yip1" evidence="6">
    <location>
        <begin position="12"/>
        <end position="185"/>
    </location>
</feature>
<feature type="transmembrane region" description="Helical" evidence="5">
    <location>
        <begin position="79"/>
        <end position="100"/>
    </location>
</feature>
<evidence type="ECO:0000256" key="5">
    <source>
        <dbReference type="SAM" id="Phobius"/>
    </source>
</evidence>
<reference evidence="7" key="1">
    <citation type="submission" date="2013-08" db="EMBL/GenBank/DDBJ databases">
        <authorList>
            <person name="Mendez C."/>
            <person name="Richter M."/>
            <person name="Ferrer M."/>
            <person name="Sanchez J."/>
        </authorList>
    </citation>
    <scope>NUCLEOTIDE SEQUENCE</scope>
</reference>
<dbReference type="InterPro" id="IPR006977">
    <property type="entry name" value="Yip1_dom"/>
</dbReference>
<evidence type="ECO:0000259" key="6">
    <source>
        <dbReference type="Pfam" id="PF04893"/>
    </source>
</evidence>
<dbReference type="GO" id="GO:0016020">
    <property type="term" value="C:membrane"/>
    <property type="evidence" value="ECO:0007669"/>
    <property type="project" value="UniProtKB-SubCell"/>
</dbReference>